<dbReference type="Gene3D" id="2.60.34.10">
    <property type="entry name" value="Substrate Binding Domain Of DNAk, Chain A, domain 1"/>
    <property type="match status" value="1"/>
</dbReference>
<dbReference type="HOGENOM" id="CLU_530180_0_0_1"/>
<comment type="similarity">
    <text evidence="3">Belongs to the heat shock protein 70 family.</text>
</comment>
<gene>
    <name evidence="5" type="ORF">M407DRAFT_26914</name>
</gene>
<dbReference type="InterPro" id="IPR013126">
    <property type="entry name" value="Hsp_70_fam"/>
</dbReference>
<sequence>MSSVLGFAPPPEGNLELEAEEPPSWVFDVVENPNSLPRYETPPTVHTTSNPKNTVFDAKRLISRRIEESDVNMSPPRPSLTTLLSQPGSPRCSPLPPITSPPPPSRSSRGERALTNDNNLLGKFHAPRFEIDANGILEGGAIEKGTGKSESIQITNSKGPLSEEEIDRMPCRSQRSDGPSPPSTTLRLFQFERDPPTPIFGDASNRVSPGNLQSHRRRRQRTYELLLLALAGDLNDGTTRPVDDTKRPVLHILIGVGLLSPATDETFGIKDGVLGVGVSFKRRLVENTLSTEDEAADADVLSTDVPARRTRSGHQSGRPASVNNTPAGSVSPSHSLQGCLIRRPKSLSYPNHQPVQTETTPPIRFWYGAGIVYCERDSSPPLPCRGRALDSQRRLGVGRPKAIAGSGVQKSTSVKPSNTKDRGRGGANAARCSIPSLARQTLEAKNRRLRDDPDVLNQQLEIGAEKQVEPTPPPLAKENERLAVKLAEAPPPHAPLALAAQLANNPALLPTSTD</sequence>
<accession>A0A0C3QEU4</accession>
<organism evidence="5 6">
    <name type="scientific">Tulasnella calospora MUT 4182</name>
    <dbReference type="NCBI Taxonomy" id="1051891"/>
    <lineage>
        <taxon>Eukaryota</taxon>
        <taxon>Fungi</taxon>
        <taxon>Dikarya</taxon>
        <taxon>Basidiomycota</taxon>
        <taxon>Agaricomycotina</taxon>
        <taxon>Agaricomycetes</taxon>
        <taxon>Cantharellales</taxon>
        <taxon>Tulasnellaceae</taxon>
        <taxon>Tulasnella</taxon>
    </lineage>
</organism>
<proteinExistence type="inferred from homology"/>
<feature type="region of interest" description="Disordered" evidence="4">
    <location>
        <begin position="295"/>
        <end position="336"/>
    </location>
</feature>
<keyword evidence="2 3" id="KW-0067">ATP-binding</keyword>
<feature type="compositionally biased region" description="Polar residues" evidence="4">
    <location>
        <begin position="44"/>
        <end position="53"/>
    </location>
</feature>
<dbReference type="STRING" id="1051891.A0A0C3QEU4"/>
<feature type="region of interest" description="Disordered" evidence="4">
    <location>
        <begin position="461"/>
        <end position="488"/>
    </location>
</feature>
<evidence type="ECO:0000313" key="5">
    <source>
        <dbReference type="EMBL" id="KIO23629.1"/>
    </source>
</evidence>
<reference evidence="5 6" key="1">
    <citation type="submission" date="2014-04" db="EMBL/GenBank/DDBJ databases">
        <authorList>
            <consortium name="DOE Joint Genome Institute"/>
            <person name="Kuo A."/>
            <person name="Girlanda M."/>
            <person name="Perotto S."/>
            <person name="Kohler A."/>
            <person name="Nagy L.G."/>
            <person name="Floudas D."/>
            <person name="Copeland A."/>
            <person name="Barry K.W."/>
            <person name="Cichocki N."/>
            <person name="Veneault-Fourrey C."/>
            <person name="LaButti K."/>
            <person name="Lindquist E.A."/>
            <person name="Lipzen A."/>
            <person name="Lundell T."/>
            <person name="Morin E."/>
            <person name="Murat C."/>
            <person name="Sun H."/>
            <person name="Tunlid A."/>
            <person name="Henrissat B."/>
            <person name="Grigoriev I.V."/>
            <person name="Hibbett D.S."/>
            <person name="Martin F."/>
            <person name="Nordberg H.P."/>
            <person name="Cantor M.N."/>
            <person name="Hua S.X."/>
        </authorList>
    </citation>
    <scope>NUCLEOTIDE SEQUENCE [LARGE SCALE GENOMIC DNA]</scope>
    <source>
        <strain evidence="5 6">MUT 4182</strain>
    </source>
</reference>
<feature type="compositionally biased region" description="Polar residues" evidence="4">
    <location>
        <begin position="79"/>
        <end position="88"/>
    </location>
</feature>
<feature type="region of interest" description="Disordered" evidence="4">
    <location>
        <begin position="393"/>
        <end position="433"/>
    </location>
</feature>
<name>A0A0C3QEU4_9AGAM</name>
<feature type="compositionally biased region" description="Polar residues" evidence="4">
    <location>
        <begin position="321"/>
        <end position="336"/>
    </location>
</feature>
<feature type="region of interest" description="Disordered" evidence="4">
    <location>
        <begin position="1"/>
        <end position="53"/>
    </location>
</feature>
<dbReference type="GO" id="GO:0140662">
    <property type="term" value="F:ATP-dependent protein folding chaperone"/>
    <property type="evidence" value="ECO:0007669"/>
    <property type="project" value="InterPro"/>
</dbReference>
<dbReference type="SUPFAM" id="SSF100920">
    <property type="entry name" value="Heat shock protein 70kD (HSP70), peptide-binding domain"/>
    <property type="match status" value="1"/>
</dbReference>
<evidence type="ECO:0000313" key="6">
    <source>
        <dbReference type="Proteomes" id="UP000054248"/>
    </source>
</evidence>
<evidence type="ECO:0000256" key="2">
    <source>
        <dbReference type="ARBA" id="ARBA00022840"/>
    </source>
</evidence>
<dbReference type="GO" id="GO:0005524">
    <property type="term" value="F:ATP binding"/>
    <property type="evidence" value="ECO:0007669"/>
    <property type="project" value="UniProtKB-KW"/>
</dbReference>
<dbReference type="InterPro" id="IPR029047">
    <property type="entry name" value="HSP70_peptide-bd_sf"/>
</dbReference>
<dbReference type="PANTHER" id="PTHR19375">
    <property type="entry name" value="HEAT SHOCK PROTEIN 70KDA"/>
    <property type="match status" value="1"/>
</dbReference>
<feature type="compositionally biased region" description="Pro residues" evidence="4">
    <location>
        <begin position="93"/>
        <end position="105"/>
    </location>
</feature>
<evidence type="ECO:0000256" key="1">
    <source>
        <dbReference type="ARBA" id="ARBA00022741"/>
    </source>
</evidence>
<dbReference type="EMBL" id="KN823080">
    <property type="protein sequence ID" value="KIO23629.1"/>
    <property type="molecule type" value="Genomic_DNA"/>
</dbReference>
<keyword evidence="6" id="KW-1185">Reference proteome</keyword>
<feature type="compositionally biased region" description="Polar residues" evidence="4">
    <location>
        <begin position="408"/>
        <end position="417"/>
    </location>
</feature>
<keyword evidence="1 3" id="KW-0547">Nucleotide-binding</keyword>
<reference evidence="6" key="2">
    <citation type="submission" date="2015-01" db="EMBL/GenBank/DDBJ databases">
        <title>Evolutionary Origins and Diversification of the Mycorrhizal Mutualists.</title>
        <authorList>
            <consortium name="DOE Joint Genome Institute"/>
            <consortium name="Mycorrhizal Genomics Consortium"/>
            <person name="Kohler A."/>
            <person name="Kuo A."/>
            <person name="Nagy L.G."/>
            <person name="Floudas D."/>
            <person name="Copeland A."/>
            <person name="Barry K.W."/>
            <person name="Cichocki N."/>
            <person name="Veneault-Fourrey C."/>
            <person name="LaButti K."/>
            <person name="Lindquist E.A."/>
            <person name="Lipzen A."/>
            <person name="Lundell T."/>
            <person name="Morin E."/>
            <person name="Murat C."/>
            <person name="Riley R."/>
            <person name="Ohm R."/>
            <person name="Sun H."/>
            <person name="Tunlid A."/>
            <person name="Henrissat B."/>
            <person name="Grigoriev I.V."/>
            <person name="Hibbett D.S."/>
            <person name="Martin F."/>
        </authorList>
    </citation>
    <scope>NUCLEOTIDE SEQUENCE [LARGE SCALE GENOMIC DNA]</scope>
    <source>
        <strain evidence="6">MUT 4182</strain>
    </source>
</reference>
<evidence type="ECO:0000256" key="4">
    <source>
        <dbReference type="SAM" id="MobiDB-lite"/>
    </source>
</evidence>
<protein>
    <submittedName>
        <fullName evidence="5">Uncharacterized protein</fullName>
    </submittedName>
</protein>
<dbReference type="Pfam" id="PF00012">
    <property type="entry name" value="HSP70"/>
    <property type="match status" value="1"/>
</dbReference>
<feature type="region of interest" description="Disordered" evidence="4">
    <location>
        <begin position="197"/>
        <end position="218"/>
    </location>
</feature>
<evidence type="ECO:0000256" key="3">
    <source>
        <dbReference type="RuleBase" id="RU003322"/>
    </source>
</evidence>
<dbReference type="Proteomes" id="UP000054248">
    <property type="component" value="Unassembled WGS sequence"/>
</dbReference>
<dbReference type="AlphaFoldDB" id="A0A0C3QEU4"/>
<feature type="region of interest" description="Disordered" evidence="4">
    <location>
        <begin position="66"/>
        <end position="113"/>
    </location>
</feature>